<evidence type="ECO:0000256" key="1">
    <source>
        <dbReference type="ARBA" id="ARBA00006432"/>
    </source>
</evidence>
<dbReference type="PANTHER" id="PTHR43201">
    <property type="entry name" value="ACYL-COA SYNTHETASE"/>
    <property type="match status" value="1"/>
</dbReference>
<keyword evidence="2 5" id="KW-0436">Ligase</keyword>
<protein>
    <submittedName>
        <fullName evidence="5">Fatty-acyl-CoA synthase</fullName>
        <ecNumber evidence="5">6.2.1.-</ecNumber>
    </submittedName>
</protein>
<dbReference type="GO" id="GO:0031956">
    <property type="term" value="F:medium-chain fatty acid-CoA ligase activity"/>
    <property type="evidence" value="ECO:0007669"/>
    <property type="project" value="TreeGrafter"/>
</dbReference>
<dbReference type="EMBL" id="JACHVQ010000003">
    <property type="protein sequence ID" value="MBB2893774.1"/>
    <property type="molecule type" value="Genomic_DNA"/>
</dbReference>
<evidence type="ECO:0000256" key="3">
    <source>
        <dbReference type="SAM" id="MobiDB-lite"/>
    </source>
</evidence>
<evidence type="ECO:0000256" key="2">
    <source>
        <dbReference type="ARBA" id="ARBA00022598"/>
    </source>
</evidence>
<evidence type="ECO:0000259" key="4">
    <source>
        <dbReference type="Pfam" id="PF00501"/>
    </source>
</evidence>
<dbReference type="Proteomes" id="UP000559182">
    <property type="component" value="Unassembled WGS sequence"/>
</dbReference>
<dbReference type="EC" id="6.2.1.-" evidence="5"/>
<dbReference type="Pfam" id="PF00501">
    <property type="entry name" value="AMP-binding"/>
    <property type="match status" value="1"/>
</dbReference>
<dbReference type="AlphaFoldDB" id="A0A839NCU6"/>
<dbReference type="InterPro" id="IPR000873">
    <property type="entry name" value="AMP-dep_synth/lig_dom"/>
</dbReference>
<dbReference type="Gene3D" id="3.40.50.12780">
    <property type="entry name" value="N-terminal domain of ligase-like"/>
    <property type="match status" value="1"/>
</dbReference>
<proteinExistence type="inferred from homology"/>
<dbReference type="GO" id="GO:0006631">
    <property type="term" value="P:fatty acid metabolic process"/>
    <property type="evidence" value="ECO:0007669"/>
    <property type="project" value="TreeGrafter"/>
</dbReference>
<accession>A0A839NCU6</accession>
<dbReference type="InterPro" id="IPR042099">
    <property type="entry name" value="ANL_N_sf"/>
</dbReference>
<reference evidence="5 6" key="1">
    <citation type="submission" date="2020-08" db="EMBL/GenBank/DDBJ databases">
        <title>Sequencing the genomes of 1000 actinobacteria strains.</title>
        <authorList>
            <person name="Klenk H.-P."/>
        </authorList>
    </citation>
    <scope>NUCLEOTIDE SEQUENCE [LARGE SCALE GENOMIC DNA]</scope>
    <source>
        <strain evidence="5 6">DSM 105369</strain>
    </source>
</reference>
<keyword evidence="6" id="KW-1185">Reference proteome</keyword>
<feature type="compositionally biased region" description="Basic and acidic residues" evidence="3">
    <location>
        <begin position="494"/>
        <end position="507"/>
    </location>
</feature>
<feature type="compositionally biased region" description="Low complexity" evidence="3">
    <location>
        <begin position="525"/>
        <end position="544"/>
    </location>
</feature>
<feature type="region of interest" description="Disordered" evidence="3">
    <location>
        <begin position="480"/>
        <end position="584"/>
    </location>
</feature>
<evidence type="ECO:0000313" key="6">
    <source>
        <dbReference type="Proteomes" id="UP000559182"/>
    </source>
</evidence>
<sequence>MASVIDERRAALEHRWGQWRPTSLAARFDTVLERDAARPFVLTDEAGYTYADLRDWSMRLARGLIDLGVAPGEPVGLLVDNRPELVALKLAVARVGAVAVPLNFSYKATELAAALRHAQVAVLVTISRSLATDFLAALDQIAPGWEAGVDTADLPALRQVVLVDGNRSGATDLAALTDRGSRVAEDVVRARTEAIDPDSPLDVVFTSGTSGHPVAAELTHDMVLRSGYGSAYHRGFDDGWRVCFSLPMYHVFGYIEGLVAAMFVGGAVVPRLVFSSSGLLEAMQHHRASEVLLVPTMSVGVVEQAAKAKYDLGSLESVFSAAAPAPVWLWERVHEQLAPRTVFTGYGQTEVSAATALTLPGDPLEVVSHTVGVPKLGGIAASAGLDGRLAEYRTLDPFTGTPLAPGSEGELAARGPIVTRAYHRDPEQTARMLDADGWLRSGDLGMIDDGGYLRLTGRARELFKVGGELVAPKEVEDLLTGETGAVQGPTALRGDQRGGPADDHDGEGAEVPAGGISATVGDFTPAGAPPSRAGSAVRGWSRSAPRPDRSSRPRPGRRPPPGGGRAPRWRGGRLADPPTGRPAR</sequence>
<comment type="caution">
    <text evidence="5">The sequence shown here is derived from an EMBL/GenBank/DDBJ whole genome shotgun (WGS) entry which is preliminary data.</text>
</comment>
<dbReference type="PANTHER" id="PTHR43201:SF5">
    <property type="entry name" value="MEDIUM-CHAIN ACYL-COA LIGASE ACSF2, MITOCHONDRIAL"/>
    <property type="match status" value="1"/>
</dbReference>
<feature type="domain" description="AMP-dependent synthetase/ligase" evidence="4">
    <location>
        <begin position="32"/>
        <end position="423"/>
    </location>
</feature>
<dbReference type="SUPFAM" id="SSF56801">
    <property type="entry name" value="Acetyl-CoA synthetase-like"/>
    <property type="match status" value="1"/>
</dbReference>
<name>A0A839NCU6_9MICO</name>
<comment type="similarity">
    <text evidence="1">Belongs to the ATP-dependent AMP-binding enzyme family.</text>
</comment>
<organism evidence="5 6">
    <name type="scientific">Flexivirga oryzae</name>
    <dbReference type="NCBI Taxonomy" id="1794944"/>
    <lineage>
        <taxon>Bacteria</taxon>
        <taxon>Bacillati</taxon>
        <taxon>Actinomycetota</taxon>
        <taxon>Actinomycetes</taxon>
        <taxon>Micrococcales</taxon>
        <taxon>Dermacoccaceae</taxon>
        <taxon>Flexivirga</taxon>
    </lineage>
</organism>
<evidence type="ECO:0000313" key="5">
    <source>
        <dbReference type="EMBL" id="MBB2893774.1"/>
    </source>
</evidence>
<gene>
    <name evidence="5" type="ORF">FHU39_003805</name>
</gene>